<protein>
    <recommendedName>
        <fullName evidence="2">Coenzyme PQQ synthesis protein F-like C-terminal lobe domain-containing protein</fullName>
    </recommendedName>
</protein>
<dbReference type="Gene3D" id="3.30.830.10">
    <property type="entry name" value="Metalloenzyme, LuxS/M16 peptidase-like"/>
    <property type="match status" value="1"/>
</dbReference>
<evidence type="ECO:0000256" key="1">
    <source>
        <dbReference type="ARBA" id="ARBA00022723"/>
    </source>
</evidence>
<dbReference type="SUPFAM" id="SSF63411">
    <property type="entry name" value="LuxS/MPP-like metallohydrolase"/>
    <property type="match status" value="1"/>
</dbReference>
<dbReference type="Proteomes" id="UP000009340">
    <property type="component" value="Unassembled WGS sequence"/>
</dbReference>
<evidence type="ECO:0000259" key="2">
    <source>
        <dbReference type="Pfam" id="PF22456"/>
    </source>
</evidence>
<dbReference type="Pfam" id="PF22456">
    <property type="entry name" value="PqqF-like_C_4"/>
    <property type="match status" value="1"/>
</dbReference>
<dbReference type="GO" id="GO:0046872">
    <property type="term" value="F:metal ion binding"/>
    <property type="evidence" value="ECO:0007669"/>
    <property type="project" value="UniProtKB-KW"/>
</dbReference>
<comment type="caution">
    <text evidence="3">The sequence shown here is derived from an EMBL/GenBank/DDBJ whole genome shotgun (WGS) entry which is preliminary data.</text>
</comment>
<keyword evidence="1" id="KW-0479">Metal-binding</keyword>
<proteinExistence type="predicted"/>
<reference evidence="3" key="1">
    <citation type="submission" date="2012-07" db="EMBL/GenBank/DDBJ databases">
        <authorList>
            <person name="Cummings C."/>
        </authorList>
    </citation>
    <scope>NUCLEOTIDE SEQUENCE</scope>
    <source>
        <strain evidence="3">1330</strain>
    </source>
</reference>
<gene>
    <name evidence="3" type="ORF">BN137_2081</name>
</gene>
<dbReference type="AlphaFoldDB" id="K8AEP2"/>
<sequence>MPLPSSQRTAAAALHAPFFQHMRVDQNIGYVAQCQWHACAGYEGLLALLQSPHLTPDALLRETAAFFERQGEAWRDVMSQAWVGSVSGEGAER</sequence>
<dbReference type="eggNOG" id="COG1025">
    <property type="taxonomic scope" value="Bacteria"/>
</dbReference>
<evidence type="ECO:0000313" key="3">
    <source>
        <dbReference type="EMBL" id="CCJ72712.1"/>
    </source>
</evidence>
<name>K8AEP2_9ENTR</name>
<dbReference type="EMBL" id="CAKW01000075">
    <property type="protein sequence ID" value="CCJ72712.1"/>
    <property type="molecule type" value="Genomic_DNA"/>
</dbReference>
<evidence type="ECO:0000313" key="4">
    <source>
        <dbReference type="Proteomes" id="UP000009340"/>
    </source>
</evidence>
<organism evidence="3 4">
    <name type="scientific">Cronobacter condimenti 1330</name>
    <dbReference type="NCBI Taxonomy" id="1073999"/>
    <lineage>
        <taxon>Bacteria</taxon>
        <taxon>Pseudomonadati</taxon>
        <taxon>Pseudomonadota</taxon>
        <taxon>Gammaproteobacteria</taxon>
        <taxon>Enterobacterales</taxon>
        <taxon>Enterobacteriaceae</taxon>
        <taxon>Cronobacter</taxon>
    </lineage>
</organism>
<accession>K8AEP2</accession>
<feature type="domain" description="Coenzyme PQQ synthesis protein F-like C-terminal lobe" evidence="2">
    <location>
        <begin position="11"/>
        <end position="82"/>
    </location>
</feature>
<dbReference type="InterPro" id="IPR011249">
    <property type="entry name" value="Metalloenz_LuxS/M16"/>
</dbReference>
<dbReference type="InterPro" id="IPR054734">
    <property type="entry name" value="PqqF-like_C_4"/>
</dbReference>
<dbReference type="RefSeq" id="WP_007672788.1">
    <property type="nucleotide sequence ID" value="NZ_CAKW01000075.1"/>
</dbReference>